<evidence type="ECO:0000256" key="1">
    <source>
        <dbReference type="SAM" id="MobiDB-lite"/>
    </source>
</evidence>
<comment type="caution">
    <text evidence="4">The sequence shown here is derived from an EMBL/GenBank/DDBJ whole genome shotgun (WGS) entry which is preliminary data.</text>
</comment>
<evidence type="ECO:0000256" key="3">
    <source>
        <dbReference type="SAM" id="SignalP"/>
    </source>
</evidence>
<feature type="compositionally biased region" description="Polar residues" evidence="1">
    <location>
        <begin position="592"/>
        <end position="602"/>
    </location>
</feature>
<feature type="compositionally biased region" description="Polar residues" evidence="1">
    <location>
        <begin position="564"/>
        <end position="581"/>
    </location>
</feature>
<name>A0A8H5Y843_9HYPO</name>
<feature type="region of interest" description="Disordered" evidence="1">
    <location>
        <begin position="564"/>
        <end position="661"/>
    </location>
</feature>
<accession>A0A8H5Y843</accession>
<evidence type="ECO:0000256" key="2">
    <source>
        <dbReference type="SAM" id="Phobius"/>
    </source>
</evidence>
<proteinExistence type="predicted"/>
<dbReference type="Proteomes" id="UP000544331">
    <property type="component" value="Unassembled WGS sequence"/>
</dbReference>
<evidence type="ECO:0008006" key="6">
    <source>
        <dbReference type="Google" id="ProtNLM"/>
    </source>
</evidence>
<feature type="region of interest" description="Disordered" evidence="1">
    <location>
        <begin position="323"/>
        <end position="395"/>
    </location>
</feature>
<keyword evidence="2" id="KW-1133">Transmembrane helix</keyword>
<feature type="signal peptide" evidence="3">
    <location>
        <begin position="1"/>
        <end position="23"/>
    </location>
</feature>
<keyword evidence="2" id="KW-0812">Transmembrane</keyword>
<reference evidence="4 5" key="1">
    <citation type="submission" date="2020-05" db="EMBL/GenBank/DDBJ databases">
        <title>Identification and distribution of gene clusters putatively required for synthesis of sphingolipid metabolism inhibitors in phylogenetically diverse species of the filamentous fungus Fusarium.</title>
        <authorList>
            <person name="Kim H.-S."/>
            <person name="Busman M."/>
            <person name="Brown D.W."/>
            <person name="Divon H."/>
            <person name="Uhlig S."/>
            <person name="Proctor R.H."/>
        </authorList>
    </citation>
    <scope>NUCLEOTIDE SEQUENCE [LARGE SCALE GENOMIC DNA]</scope>
    <source>
        <strain evidence="4 5">NRRL 66235</strain>
    </source>
</reference>
<gene>
    <name evidence="4" type="ORF">FMUND_10951</name>
</gene>
<keyword evidence="2" id="KW-0472">Membrane</keyword>
<dbReference type="EMBL" id="JAAOAN010000410">
    <property type="protein sequence ID" value="KAF5707733.1"/>
    <property type="molecule type" value="Genomic_DNA"/>
</dbReference>
<sequence>MQSPKSRLPLWTLLLFLSSGALSAPESCDEMGDVYTASAYSYTTACDTSLNNPIIYSTFYLGDTFAQCISRCDIDTDCSAVLYEDLSGNCYLAADFTSTTPSNSYDVAIKGPAVSDPEPSTTTTEVLIASTTDVSTTVTSTTEEASTTTEVTSEATTTQVTSAASSTEVTSEASTTEVSSITSKTELSSIATTSEESSKASSIEATSAASTTEVSTIGSTTEISSVASTSEVSSIATTSEVTSLASTSAVSSAASTSYDCDETETSSSPLSESTSAAGTTTTHSLSISTSLEAATTSQTSITSDKSTAETSSVSTLATAITSQGTESVLSTSSEITTQIHSTTTSTDIQSSPATTFESSELSTLTTLTRPASLSTTETQAITTTAKSGSTTSHGISQTVSASSASTYVYVNPGSETLSSSGSTIKAPYPTGYTIRTVYQTLTKGATCTKTTFAETVTTATYLTIGPSHSALVTACVPVTLLYSPCYCDHEVYPSLVMTTVVSPCSACGSNGENTITLTVPEVACKTTSGSYSHPFVQYPSGWTGGYQTAQNGTGYHEAQYTAKSLGQQQGSPQHTYTNVQPSIPAPTAGVYSFTQSGNNGQPSAPIRATGSPSNPQESKDRYPQESAQPKIDDETHSTQGDSAHPTGPGKTEASGTTPMVISGADKPQAIIWMMMAAMAGMVLLFN</sequence>
<feature type="compositionally biased region" description="Low complexity" evidence="1">
    <location>
        <begin position="265"/>
        <end position="281"/>
    </location>
</feature>
<feature type="compositionally biased region" description="Low complexity" evidence="1">
    <location>
        <begin position="375"/>
        <end position="384"/>
    </location>
</feature>
<feature type="region of interest" description="Disordered" evidence="1">
    <location>
        <begin position="134"/>
        <end position="281"/>
    </location>
</feature>
<dbReference type="AlphaFoldDB" id="A0A8H5Y843"/>
<feature type="compositionally biased region" description="Polar residues" evidence="1">
    <location>
        <begin position="385"/>
        <end position="395"/>
    </location>
</feature>
<evidence type="ECO:0000313" key="5">
    <source>
        <dbReference type="Proteomes" id="UP000544331"/>
    </source>
</evidence>
<feature type="compositionally biased region" description="Low complexity" evidence="1">
    <location>
        <begin position="134"/>
        <end position="257"/>
    </location>
</feature>
<organism evidence="4 5">
    <name type="scientific">Fusarium mundagurra</name>
    <dbReference type="NCBI Taxonomy" id="1567541"/>
    <lineage>
        <taxon>Eukaryota</taxon>
        <taxon>Fungi</taxon>
        <taxon>Dikarya</taxon>
        <taxon>Ascomycota</taxon>
        <taxon>Pezizomycotina</taxon>
        <taxon>Sordariomycetes</taxon>
        <taxon>Hypocreomycetidae</taxon>
        <taxon>Hypocreales</taxon>
        <taxon>Nectriaceae</taxon>
        <taxon>Fusarium</taxon>
        <taxon>Fusarium fujikuroi species complex</taxon>
    </lineage>
</organism>
<feature type="transmembrane region" description="Helical" evidence="2">
    <location>
        <begin position="669"/>
        <end position="685"/>
    </location>
</feature>
<evidence type="ECO:0000313" key="4">
    <source>
        <dbReference type="EMBL" id="KAF5707733.1"/>
    </source>
</evidence>
<keyword evidence="5" id="KW-1185">Reference proteome</keyword>
<feature type="compositionally biased region" description="Low complexity" evidence="1">
    <location>
        <begin position="330"/>
        <end position="368"/>
    </location>
</feature>
<protein>
    <recommendedName>
        <fullName evidence="6">Apple domain-containing protein</fullName>
    </recommendedName>
</protein>
<feature type="chain" id="PRO_5034930762" description="Apple domain-containing protein" evidence="3">
    <location>
        <begin position="24"/>
        <end position="686"/>
    </location>
</feature>
<dbReference type="OrthoDB" id="5098752at2759"/>
<keyword evidence="3" id="KW-0732">Signal</keyword>